<evidence type="ECO:0000313" key="2">
    <source>
        <dbReference type="Proteomes" id="UP001589627"/>
    </source>
</evidence>
<name>A0ABV5YXT2_9ACTN</name>
<organism evidence="1 2">
    <name type="scientific">Actinoallomurus acaciae</name>
    <dbReference type="NCBI Taxonomy" id="502577"/>
    <lineage>
        <taxon>Bacteria</taxon>
        <taxon>Bacillati</taxon>
        <taxon>Actinomycetota</taxon>
        <taxon>Actinomycetes</taxon>
        <taxon>Streptosporangiales</taxon>
        <taxon>Thermomonosporaceae</taxon>
        <taxon>Actinoallomurus</taxon>
    </lineage>
</organism>
<keyword evidence="2" id="KW-1185">Reference proteome</keyword>
<dbReference type="Proteomes" id="UP001589627">
    <property type="component" value="Unassembled WGS sequence"/>
</dbReference>
<accession>A0ABV5YXT2</accession>
<evidence type="ECO:0000313" key="1">
    <source>
        <dbReference type="EMBL" id="MFB9839880.1"/>
    </source>
</evidence>
<protein>
    <submittedName>
        <fullName evidence="1">Uncharacterized protein</fullName>
    </submittedName>
</protein>
<gene>
    <name evidence="1" type="ORF">ACFFNX_47810</name>
</gene>
<dbReference type="EMBL" id="JBHLZP010000840">
    <property type="protein sequence ID" value="MFB9839880.1"/>
    <property type="molecule type" value="Genomic_DNA"/>
</dbReference>
<sequence length="103" mass="11554">MSHDNPTPEYPAADRPLFWWGDRLCTYGAYLRIGDDLSTLGHVRRIVAFEPYDPARIGLEPEDGWRIAHAADGWAVTIEPRIPYEVLPHPGEAVPEKIDTSGT</sequence>
<dbReference type="RefSeq" id="WP_378213072.1">
    <property type="nucleotide sequence ID" value="NZ_JBHLZP010000840.1"/>
</dbReference>
<comment type="caution">
    <text evidence="1">The sequence shown here is derived from an EMBL/GenBank/DDBJ whole genome shotgun (WGS) entry which is preliminary data.</text>
</comment>
<reference evidence="1 2" key="1">
    <citation type="submission" date="2024-09" db="EMBL/GenBank/DDBJ databases">
        <authorList>
            <person name="Sun Q."/>
            <person name="Mori K."/>
        </authorList>
    </citation>
    <scope>NUCLEOTIDE SEQUENCE [LARGE SCALE GENOMIC DNA]</scope>
    <source>
        <strain evidence="1 2">TBRC 0563</strain>
    </source>
</reference>
<proteinExistence type="predicted"/>